<gene>
    <name evidence="9" type="ORF">PHMEG_00030574</name>
</gene>
<dbReference type="SUPFAM" id="SSF53098">
    <property type="entry name" value="Ribonuclease H-like"/>
    <property type="match status" value="1"/>
</dbReference>
<dbReference type="InterPro" id="IPR012337">
    <property type="entry name" value="RNaseH-like_sf"/>
</dbReference>
<dbReference type="PANTHER" id="PTHR46481:SF10">
    <property type="entry name" value="ZINC FINGER BED DOMAIN-CONTAINING PROTEIN 39"/>
    <property type="match status" value="1"/>
</dbReference>
<dbReference type="AlphaFoldDB" id="A0A225V0X5"/>
<keyword evidence="3" id="KW-0863">Zinc-finger</keyword>
<dbReference type="Pfam" id="PF05699">
    <property type="entry name" value="Dimer_Tnp_hAT"/>
    <property type="match status" value="1"/>
</dbReference>
<evidence type="ECO:0000313" key="9">
    <source>
        <dbReference type="EMBL" id="OWY98617.1"/>
    </source>
</evidence>
<feature type="domain" description="DUF659" evidence="7">
    <location>
        <begin position="168"/>
        <end position="319"/>
    </location>
</feature>
<dbReference type="Proteomes" id="UP000198211">
    <property type="component" value="Unassembled WGS sequence"/>
</dbReference>
<comment type="subcellular location">
    <subcellularLocation>
        <location evidence="1">Nucleus</location>
    </subcellularLocation>
</comment>
<keyword evidence="4" id="KW-0862">Zinc</keyword>
<keyword evidence="10" id="KW-1185">Reference proteome</keyword>
<evidence type="ECO:0000256" key="3">
    <source>
        <dbReference type="ARBA" id="ARBA00022771"/>
    </source>
</evidence>
<evidence type="ECO:0000256" key="1">
    <source>
        <dbReference type="ARBA" id="ARBA00004123"/>
    </source>
</evidence>
<dbReference type="InterPro" id="IPR008906">
    <property type="entry name" value="HATC_C_dom"/>
</dbReference>
<dbReference type="GO" id="GO:0008270">
    <property type="term" value="F:zinc ion binding"/>
    <property type="evidence" value="ECO:0007669"/>
    <property type="project" value="UniProtKB-KW"/>
</dbReference>
<dbReference type="GO" id="GO:0005634">
    <property type="term" value="C:nucleus"/>
    <property type="evidence" value="ECO:0007669"/>
    <property type="project" value="UniProtKB-SubCell"/>
</dbReference>
<sequence>MGRKKLPIWKEFVKVTEKKDPDVECTKCGFFIASAQPSRGMIRHLKVCKKLTIEERNVWILRDDLQRDERERKLREKLQSKVQVGSKRKRQRKGSTDDEDSDASSTSSPKLNADCPVSDDWTPTESVVDEFHMLIARFFYVNSLAFRLIEHPLTKAVLTAFCPKMPLPTRQQLVDPLLDRVYNETSIETLKQQGNVALVSDGWSNPRREQVINFVLTSPEMDPILWSTRTTGEASKTGEFIENMISEGIKDIESSIGVGKVCGLTIDNAANMAKPWKLLEKERPNFYCSGCASHTLNLLMKNVLAIPFLQKILTDASIITKFIRTHDKPIARFISAQASHPNQCQTKLTTPVATRWYSHGDCIKNVMKNKSIIEEIMKDSSLLDGIDAALVAKVKAIVRRKMFWTHGALVLRLLDPFTKTMAEFEKDSCSISAIYEGFVFLKGQSVYTERVRGVPVKVQKAILALIEYRWCFIHTDAMGIAYMLDHRKNTSAFEDDDKLETLNQLQGIAARILPPEKVPVLLDEVSAFMTQKLNWKPEYKTSLKAMTPLHFWTWGYDRKKYSLLPSIAQRIFTVPTSSAASERSWSIHKFIHSDSRNRLKNETVRKLAIIYSNYEGRRKTAASNEDEDDVFGGAGDLPFDASDEEVHDDEIDAAIARIIARAAVLEDGSVDECGVYPEEPPIVDQYFDYEGSCDDSSS</sequence>
<dbReference type="Pfam" id="PF04937">
    <property type="entry name" value="DUF659"/>
    <property type="match status" value="1"/>
</dbReference>
<dbReference type="STRING" id="4795.A0A225V0X5"/>
<name>A0A225V0X5_9STRA</name>
<feature type="region of interest" description="Disordered" evidence="6">
    <location>
        <begin position="76"/>
        <end position="117"/>
    </location>
</feature>
<keyword evidence="5" id="KW-0539">Nucleus</keyword>
<evidence type="ECO:0008006" key="11">
    <source>
        <dbReference type="Google" id="ProtNLM"/>
    </source>
</evidence>
<dbReference type="InterPro" id="IPR007021">
    <property type="entry name" value="DUF659"/>
</dbReference>
<accession>A0A225V0X5</accession>
<dbReference type="OrthoDB" id="103288at2759"/>
<dbReference type="InterPro" id="IPR052035">
    <property type="entry name" value="ZnF_BED_domain_contain"/>
</dbReference>
<evidence type="ECO:0000259" key="7">
    <source>
        <dbReference type="Pfam" id="PF04937"/>
    </source>
</evidence>
<proteinExistence type="predicted"/>
<feature type="domain" description="HAT C-terminal dimerisation" evidence="8">
    <location>
        <begin position="529"/>
        <end position="613"/>
    </location>
</feature>
<evidence type="ECO:0000256" key="6">
    <source>
        <dbReference type="SAM" id="MobiDB-lite"/>
    </source>
</evidence>
<evidence type="ECO:0000256" key="5">
    <source>
        <dbReference type="ARBA" id="ARBA00023242"/>
    </source>
</evidence>
<evidence type="ECO:0000313" key="10">
    <source>
        <dbReference type="Proteomes" id="UP000198211"/>
    </source>
</evidence>
<evidence type="ECO:0000259" key="8">
    <source>
        <dbReference type="Pfam" id="PF05699"/>
    </source>
</evidence>
<reference evidence="10" key="1">
    <citation type="submission" date="2017-03" db="EMBL/GenBank/DDBJ databases">
        <title>Phytopthora megakarya and P. palmivora, two closely related causual agents of cacao black pod achieved similar genome size and gene model numbers by different mechanisms.</title>
        <authorList>
            <person name="Ali S."/>
            <person name="Shao J."/>
            <person name="Larry D.J."/>
            <person name="Kronmiller B."/>
            <person name="Shen D."/>
            <person name="Strem M.D."/>
            <person name="Melnick R.L."/>
            <person name="Guiltinan M.J."/>
            <person name="Tyler B.M."/>
            <person name="Meinhardt L.W."/>
            <person name="Bailey B.A."/>
        </authorList>
    </citation>
    <scope>NUCLEOTIDE SEQUENCE [LARGE SCALE GENOMIC DNA]</scope>
    <source>
        <strain evidence="10">zdho120</strain>
    </source>
</reference>
<evidence type="ECO:0000256" key="4">
    <source>
        <dbReference type="ARBA" id="ARBA00022833"/>
    </source>
</evidence>
<organism evidence="9 10">
    <name type="scientific">Phytophthora megakarya</name>
    <dbReference type="NCBI Taxonomy" id="4795"/>
    <lineage>
        <taxon>Eukaryota</taxon>
        <taxon>Sar</taxon>
        <taxon>Stramenopiles</taxon>
        <taxon>Oomycota</taxon>
        <taxon>Peronosporomycetes</taxon>
        <taxon>Peronosporales</taxon>
        <taxon>Peronosporaceae</taxon>
        <taxon>Phytophthora</taxon>
    </lineage>
</organism>
<comment type="caution">
    <text evidence="9">The sequence shown here is derived from an EMBL/GenBank/DDBJ whole genome shotgun (WGS) entry which is preliminary data.</text>
</comment>
<keyword evidence="2" id="KW-0479">Metal-binding</keyword>
<protein>
    <recommendedName>
        <fullName evidence="11">BED-type domain-containing protein</fullName>
    </recommendedName>
</protein>
<dbReference type="EMBL" id="NBNE01009233">
    <property type="protein sequence ID" value="OWY98617.1"/>
    <property type="molecule type" value="Genomic_DNA"/>
</dbReference>
<dbReference type="GO" id="GO:0046983">
    <property type="term" value="F:protein dimerization activity"/>
    <property type="evidence" value="ECO:0007669"/>
    <property type="project" value="InterPro"/>
</dbReference>
<evidence type="ECO:0000256" key="2">
    <source>
        <dbReference type="ARBA" id="ARBA00022723"/>
    </source>
</evidence>
<dbReference type="PANTHER" id="PTHR46481">
    <property type="entry name" value="ZINC FINGER BED DOMAIN-CONTAINING PROTEIN 4"/>
    <property type="match status" value="1"/>
</dbReference>